<sequence>MTEFFPLALALMAGLALGTLFFYGLWLTVRRALTARYPALWLLGSLLGRLALAGAGFYYVGQGSWPRLVACLAGFVAARYLVAHFTRPAAARPFSKPLAHES</sequence>
<dbReference type="InterPro" id="IPR017581">
    <property type="entry name" value="AtpR-like"/>
</dbReference>
<keyword evidence="3" id="KW-1185">Reference proteome</keyword>
<evidence type="ECO:0000256" key="1">
    <source>
        <dbReference type="SAM" id="Phobius"/>
    </source>
</evidence>
<proteinExistence type="predicted"/>
<feature type="transmembrane region" description="Helical" evidence="1">
    <location>
        <begin position="39"/>
        <end position="59"/>
    </location>
</feature>
<dbReference type="NCBIfam" id="TIGR03165">
    <property type="entry name" value="F1F0_chp_2"/>
    <property type="match status" value="1"/>
</dbReference>
<accession>A0ABX1HME0</accession>
<comment type="caution">
    <text evidence="2">The sequence shown here is derived from an EMBL/GenBank/DDBJ whole genome shotgun (WGS) entry which is preliminary data.</text>
</comment>
<keyword evidence="1" id="KW-0472">Membrane</keyword>
<dbReference type="EMBL" id="JAAVTK010000015">
    <property type="protein sequence ID" value="NKI91290.1"/>
    <property type="molecule type" value="Genomic_DNA"/>
</dbReference>
<protein>
    <submittedName>
        <fullName evidence="2">F1F0 ATPase subunit 2</fullName>
    </submittedName>
</protein>
<name>A0ABX1HME0_9BACT</name>
<dbReference type="Proteomes" id="UP000717634">
    <property type="component" value="Unassembled WGS sequence"/>
</dbReference>
<feature type="transmembrane region" description="Helical" evidence="1">
    <location>
        <begin position="65"/>
        <end position="82"/>
    </location>
</feature>
<feature type="transmembrane region" description="Helical" evidence="1">
    <location>
        <begin position="6"/>
        <end position="27"/>
    </location>
</feature>
<gene>
    <name evidence="2" type="ORF">HBN54_003907</name>
</gene>
<organism evidence="2 3">
    <name type="scientific">Hymenobacter artigasi</name>
    <dbReference type="NCBI Taxonomy" id="2719616"/>
    <lineage>
        <taxon>Bacteria</taxon>
        <taxon>Pseudomonadati</taxon>
        <taxon>Bacteroidota</taxon>
        <taxon>Cytophagia</taxon>
        <taxon>Cytophagales</taxon>
        <taxon>Hymenobacteraceae</taxon>
        <taxon>Hymenobacter</taxon>
    </lineage>
</organism>
<reference evidence="2 3" key="1">
    <citation type="submission" date="2020-03" db="EMBL/GenBank/DDBJ databases">
        <title>Genomic Encyclopedia of Type Strains, Phase IV (KMG-V): Genome sequencing to study the core and pangenomes of soil and plant-associated prokaryotes.</title>
        <authorList>
            <person name="Whitman W."/>
        </authorList>
    </citation>
    <scope>NUCLEOTIDE SEQUENCE [LARGE SCALE GENOMIC DNA]</scope>
    <source>
        <strain evidence="2 3">1B</strain>
    </source>
</reference>
<evidence type="ECO:0000313" key="2">
    <source>
        <dbReference type="EMBL" id="NKI91290.1"/>
    </source>
</evidence>
<evidence type="ECO:0000313" key="3">
    <source>
        <dbReference type="Proteomes" id="UP000717634"/>
    </source>
</evidence>
<dbReference type="RefSeq" id="WP_168674863.1">
    <property type="nucleotide sequence ID" value="NZ_JAAVTK010000015.1"/>
</dbReference>
<keyword evidence="1" id="KW-0812">Transmembrane</keyword>
<dbReference type="Pfam" id="PF12966">
    <property type="entry name" value="AtpR"/>
    <property type="match status" value="1"/>
</dbReference>
<keyword evidence="1" id="KW-1133">Transmembrane helix</keyword>